<dbReference type="SUPFAM" id="SSF56784">
    <property type="entry name" value="HAD-like"/>
    <property type="match status" value="1"/>
</dbReference>
<accession>A0A7Y9R0B9</accession>
<name>A0A7Y9R0B9_9BURK</name>
<dbReference type="EMBL" id="JACCFH010000001">
    <property type="protein sequence ID" value="NYG34837.1"/>
    <property type="molecule type" value="Genomic_DNA"/>
</dbReference>
<dbReference type="RefSeq" id="WP_179635429.1">
    <property type="nucleotide sequence ID" value="NZ_CAXYYM010000125.1"/>
</dbReference>
<gene>
    <name evidence="1" type="ORF">BDD16_003823</name>
</gene>
<dbReference type="InterPro" id="IPR023214">
    <property type="entry name" value="HAD_sf"/>
</dbReference>
<proteinExistence type="predicted"/>
<keyword evidence="2" id="KW-1185">Reference proteome</keyword>
<organism evidence="1 2">
    <name type="scientific">Sphaerotilus montanus</name>
    <dbReference type="NCBI Taxonomy" id="522889"/>
    <lineage>
        <taxon>Bacteria</taxon>
        <taxon>Pseudomonadati</taxon>
        <taxon>Pseudomonadota</taxon>
        <taxon>Betaproteobacteria</taxon>
        <taxon>Burkholderiales</taxon>
        <taxon>Sphaerotilaceae</taxon>
        <taxon>Sphaerotilus</taxon>
    </lineage>
</organism>
<protein>
    <submittedName>
        <fullName evidence="1">Beta-phosphoglucomutase-like phosphatase (HAD superfamily)</fullName>
    </submittedName>
</protein>
<evidence type="ECO:0000313" key="1">
    <source>
        <dbReference type="EMBL" id="NYG34837.1"/>
    </source>
</evidence>
<reference evidence="1 2" key="1">
    <citation type="submission" date="2020-07" db="EMBL/GenBank/DDBJ databases">
        <title>Genomic Encyclopedia of Archaeal and Bacterial Type Strains, Phase II (KMG-II): from individual species to whole genera.</title>
        <authorList>
            <person name="Goeker M."/>
        </authorList>
    </citation>
    <scope>NUCLEOTIDE SEQUENCE [LARGE SCALE GENOMIC DNA]</scope>
    <source>
        <strain evidence="1 2">DSM 21226</strain>
    </source>
</reference>
<dbReference type="Proteomes" id="UP000518288">
    <property type="component" value="Unassembled WGS sequence"/>
</dbReference>
<comment type="caution">
    <text evidence="1">The sequence shown here is derived from an EMBL/GenBank/DDBJ whole genome shotgun (WGS) entry which is preliminary data.</text>
</comment>
<evidence type="ECO:0000313" key="2">
    <source>
        <dbReference type="Proteomes" id="UP000518288"/>
    </source>
</evidence>
<dbReference type="InterPro" id="IPR036412">
    <property type="entry name" value="HAD-like_sf"/>
</dbReference>
<dbReference type="Gene3D" id="3.40.50.1000">
    <property type="entry name" value="HAD superfamily/HAD-like"/>
    <property type="match status" value="1"/>
</dbReference>
<sequence>MASNGPRSKIELLLRLTGLDAFVPASRVFSAVELGRYKPDPALFLHAAAAMGGSTG</sequence>
<dbReference type="AlphaFoldDB" id="A0A7Y9R0B9"/>